<feature type="domain" description="PPPDE" evidence="5">
    <location>
        <begin position="17"/>
        <end position="149"/>
    </location>
</feature>
<comment type="similarity">
    <text evidence="1">Belongs to the DeSI family.</text>
</comment>
<dbReference type="AlphaFoldDB" id="A0A7J8Q8M4"/>
<evidence type="ECO:0000313" key="6">
    <source>
        <dbReference type="EMBL" id="MBA0597867.1"/>
    </source>
</evidence>
<evidence type="ECO:0000256" key="3">
    <source>
        <dbReference type="ARBA" id="ARBA00022801"/>
    </source>
</evidence>
<protein>
    <recommendedName>
        <fullName evidence="5">PPPDE domain-containing protein</fullName>
    </recommendedName>
</protein>
<reference evidence="6 7" key="1">
    <citation type="journal article" date="2019" name="Genome Biol. Evol.">
        <title>Insights into the evolution of the New World diploid cottons (Gossypium, subgenus Houzingenia) based on genome sequencing.</title>
        <authorList>
            <person name="Grover C.E."/>
            <person name="Arick M.A. 2nd"/>
            <person name="Thrash A."/>
            <person name="Conover J.L."/>
            <person name="Sanders W.S."/>
            <person name="Peterson D.G."/>
            <person name="Frelichowski J.E."/>
            <person name="Scheffler J.A."/>
            <person name="Scheffler B.E."/>
            <person name="Wendel J.F."/>
        </authorList>
    </citation>
    <scope>NUCLEOTIDE SEQUENCE [LARGE SCALE GENOMIC DNA]</scope>
    <source>
        <strain evidence="6">8</strain>
        <tissue evidence="6">Leaf</tissue>
    </source>
</reference>
<dbReference type="Proteomes" id="UP000593578">
    <property type="component" value="Unassembled WGS sequence"/>
</dbReference>
<dbReference type="Gene3D" id="3.90.1720.30">
    <property type="entry name" value="PPPDE domains"/>
    <property type="match status" value="1"/>
</dbReference>
<dbReference type="EMBL" id="JABEZZ010000010">
    <property type="protein sequence ID" value="MBA0597867.1"/>
    <property type="molecule type" value="Genomic_DNA"/>
</dbReference>
<feature type="compositionally biased region" description="Basic and acidic residues" evidence="4">
    <location>
        <begin position="265"/>
        <end position="276"/>
    </location>
</feature>
<dbReference type="InterPro" id="IPR042266">
    <property type="entry name" value="PPPDE_sf"/>
</dbReference>
<name>A0A7J8Q8M4_GOSRA</name>
<gene>
    <name evidence="6" type="ORF">Gorai_007652</name>
</gene>
<dbReference type="GO" id="GO:0101005">
    <property type="term" value="F:deubiquitinase activity"/>
    <property type="evidence" value="ECO:0007669"/>
    <property type="project" value="TreeGrafter"/>
</dbReference>
<dbReference type="GO" id="GO:0016579">
    <property type="term" value="P:protein deubiquitination"/>
    <property type="evidence" value="ECO:0007669"/>
    <property type="project" value="TreeGrafter"/>
</dbReference>
<dbReference type="PANTHER" id="PTHR12378">
    <property type="entry name" value="DESUMOYLATING ISOPEPTIDASE"/>
    <property type="match status" value="1"/>
</dbReference>
<evidence type="ECO:0000256" key="4">
    <source>
        <dbReference type="SAM" id="MobiDB-lite"/>
    </source>
</evidence>
<dbReference type="SMART" id="SM01179">
    <property type="entry name" value="DUF862"/>
    <property type="match status" value="1"/>
</dbReference>
<comment type="caution">
    <text evidence="6">The sequence shown here is derived from an EMBL/GenBank/DDBJ whole genome shotgun (WGS) entry which is preliminary data.</text>
</comment>
<accession>A0A7J8Q8M4</accession>
<evidence type="ECO:0000313" key="7">
    <source>
        <dbReference type="Proteomes" id="UP000593578"/>
    </source>
</evidence>
<dbReference type="PROSITE" id="PS51858">
    <property type="entry name" value="PPPDE"/>
    <property type="match status" value="1"/>
</dbReference>
<evidence type="ECO:0000256" key="1">
    <source>
        <dbReference type="ARBA" id="ARBA00008140"/>
    </source>
</evidence>
<dbReference type="Pfam" id="PF05903">
    <property type="entry name" value="Peptidase_C97"/>
    <property type="match status" value="1"/>
</dbReference>
<dbReference type="InterPro" id="IPR008580">
    <property type="entry name" value="PPPDE_dom"/>
</dbReference>
<feature type="region of interest" description="Disordered" evidence="4">
    <location>
        <begin position="265"/>
        <end position="329"/>
    </location>
</feature>
<feature type="compositionally biased region" description="Low complexity" evidence="4">
    <location>
        <begin position="313"/>
        <end position="329"/>
    </location>
</feature>
<keyword evidence="2" id="KW-0645">Protease</keyword>
<proteinExistence type="inferred from homology"/>
<evidence type="ECO:0000256" key="2">
    <source>
        <dbReference type="ARBA" id="ARBA00022670"/>
    </source>
</evidence>
<keyword evidence="3" id="KW-0378">Hydrolase</keyword>
<dbReference type="PANTHER" id="PTHR12378:SF17">
    <property type="entry name" value="OS06G0182100 PROTEIN"/>
    <property type="match status" value="1"/>
</dbReference>
<evidence type="ECO:0000259" key="5">
    <source>
        <dbReference type="PROSITE" id="PS51858"/>
    </source>
</evidence>
<dbReference type="GO" id="GO:0006508">
    <property type="term" value="P:proteolysis"/>
    <property type="evidence" value="ECO:0007669"/>
    <property type="project" value="UniProtKB-KW"/>
</dbReference>
<sequence length="329" mass="36559">MLCTMVLMPRKKKVGSVPVYLNVYDLTPINGYAYWFGLGIYHSGVQVHGVEYGFGAHEHSATGIFEVEPRQCPGFTFRKSILIGRTDLGPKDVRSFMEKLATDYSGNTYHLITKNCNHFCNDVCIQLTGKPIPSWVNRLARLDKKEVASGICFHPPFPLRHLTKPVTVQALSNAMVGLPNLKGQPCKSSSLPVGTNNSLAYSYQDCHGRHSFSRFLQLERCLELELVGNFMLVRIHCDNVNALGFLCNCVLPAELNETRVRQVRSEGKLQPVEKKLRSQPSKFVPSSKPLPPSLKSCPPGPAMSSRQRRCIPSSSLIHSSSTSTLSLKL</sequence>
<organism evidence="6 7">
    <name type="scientific">Gossypium raimondii</name>
    <name type="common">Peruvian cotton</name>
    <name type="synonym">Gossypium klotzschianum subsp. raimondii</name>
    <dbReference type="NCBI Taxonomy" id="29730"/>
    <lineage>
        <taxon>Eukaryota</taxon>
        <taxon>Viridiplantae</taxon>
        <taxon>Streptophyta</taxon>
        <taxon>Embryophyta</taxon>
        <taxon>Tracheophyta</taxon>
        <taxon>Spermatophyta</taxon>
        <taxon>Magnoliopsida</taxon>
        <taxon>eudicotyledons</taxon>
        <taxon>Gunneridae</taxon>
        <taxon>Pentapetalae</taxon>
        <taxon>rosids</taxon>
        <taxon>malvids</taxon>
        <taxon>Malvales</taxon>
        <taxon>Malvaceae</taxon>
        <taxon>Malvoideae</taxon>
        <taxon>Gossypium</taxon>
    </lineage>
</organism>
<feature type="compositionally biased region" description="Low complexity" evidence="4">
    <location>
        <begin position="280"/>
        <end position="297"/>
    </location>
</feature>